<keyword evidence="2" id="KW-0732">Signal</keyword>
<accession>A0A2T9Y3T4</accession>
<keyword evidence="4" id="KW-1185">Reference proteome</keyword>
<feature type="chain" id="PRO_5015737318" evidence="2">
    <location>
        <begin position="28"/>
        <end position="131"/>
    </location>
</feature>
<dbReference type="EMBL" id="MBFR01000572">
    <property type="protein sequence ID" value="PVU87006.1"/>
    <property type="molecule type" value="Genomic_DNA"/>
</dbReference>
<feature type="signal peptide" evidence="2">
    <location>
        <begin position="1"/>
        <end position="27"/>
    </location>
</feature>
<feature type="compositionally biased region" description="Basic residues" evidence="1">
    <location>
        <begin position="51"/>
        <end position="60"/>
    </location>
</feature>
<proteinExistence type="predicted"/>
<gene>
    <name evidence="3" type="ORF">BB561_006485</name>
</gene>
<protein>
    <submittedName>
        <fullName evidence="3">Uncharacterized protein</fullName>
    </submittedName>
</protein>
<evidence type="ECO:0000313" key="3">
    <source>
        <dbReference type="EMBL" id="PVU87006.1"/>
    </source>
</evidence>
<comment type="caution">
    <text evidence="3">The sequence shown here is derived from an EMBL/GenBank/DDBJ whole genome shotgun (WGS) entry which is preliminary data.</text>
</comment>
<evidence type="ECO:0000256" key="1">
    <source>
        <dbReference type="SAM" id="MobiDB-lite"/>
    </source>
</evidence>
<dbReference type="AlphaFoldDB" id="A0A2T9Y3T4"/>
<feature type="compositionally biased region" description="Basic and acidic residues" evidence="1">
    <location>
        <begin position="63"/>
        <end position="86"/>
    </location>
</feature>
<evidence type="ECO:0000256" key="2">
    <source>
        <dbReference type="SAM" id="SignalP"/>
    </source>
</evidence>
<feature type="compositionally biased region" description="Basic residues" evidence="1">
    <location>
        <begin position="87"/>
        <end position="108"/>
    </location>
</feature>
<name>A0A2T9Y3T4_9FUNG</name>
<sequence length="131" mass="14328">MCRVNVGILALCLSTICLTNNYAKVEALSINRRVDNTMADQSTGIFFKRDRKGHGYHKGRWGNGDHKGRWGNGGHKERWGNVDHKGRGGHGGHKGRGGHGNHKGRGGHGGHGDHKRREGDKPQKETSASAY</sequence>
<dbReference type="Proteomes" id="UP000245383">
    <property type="component" value="Unassembled WGS sequence"/>
</dbReference>
<reference evidence="3 4" key="1">
    <citation type="journal article" date="2018" name="MBio">
        <title>Comparative Genomics Reveals the Core Gene Toolbox for the Fungus-Insect Symbiosis.</title>
        <authorList>
            <person name="Wang Y."/>
            <person name="Stata M."/>
            <person name="Wang W."/>
            <person name="Stajich J.E."/>
            <person name="White M.M."/>
            <person name="Moncalvo J.M."/>
        </authorList>
    </citation>
    <scope>NUCLEOTIDE SEQUENCE [LARGE SCALE GENOMIC DNA]</scope>
    <source>
        <strain evidence="3 4">SWE-8-4</strain>
    </source>
</reference>
<evidence type="ECO:0000313" key="4">
    <source>
        <dbReference type="Proteomes" id="UP000245383"/>
    </source>
</evidence>
<organism evidence="3 4">
    <name type="scientific">Smittium simulii</name>
    <dbReference type="NCBI Taxonomy" id="133385"/>
    <lineage>
        <taxon>Eukaryota</taxon>
        <taxon>Fungi</taxon>
        <taxon>Fungi incertae sedis</taxon>
        <taxon>Zoopagomycota</taxon>
        <taxon>Kickxellomycotina</taxon>
        <taxon>Harpellomycetes</taxon>
        <taxon>Harpellales</taxon>
        <taxon>Legeriomycetaceae</taxon>
        <taxon>Smittium</taxon>
    </lineage>
</organism>
<feature type="region of interest" description="Disordered" evidence="1">
    <location>
        <begin position="51"/>
        <end position="131"/>
    </location>
</feature>
<feature type="compositionally biased region" description="Basic and acidic residues" evidence="1">
    <location>
        <begin position="110"/>
        <end position="124"/>
    </location>
</feature>